<comment type="caution">
    <text evidence="7">The sequence shown here is derived from an EMBL/GenBank/DDBJ whole genome shotgun (WGS) entry which is preliminary data.</text>
</comment>
<dbReference type="NCBIfam" id="NF010737">
    <property type="entry name" value="PRK14139.1"/>
    <property type="match status" value="1"/>
</dbReference>
<dbReference type="Gene3D" id="3.90.20.20">
    <property type="match status" value="1"/>
</dbReference>
<evidence type="ECO:0000313" key="8">
    <source>
        <dbReference type="Proteomes" id="UP000838100"/>
    </source>
</evidence>
<comment type="subunit">
    <text evidence="3">Homodimer.</text>
</comment>
<feature type="region of interest" description="Disordered" evidence="6">
    <location>
        <begin position="1"/>
        <end position="45"/>
    </location>
</feature>
<dbReference type="NCBIfam" id="NF010738">
    <property type="entry name" value="PRK14140.1"/>
    <property type="match status" value="1"/>
</dbReference>
<keyword evidence="3" id="KW-0963">Cytoplasm</keyword>
<dbReference type="RefSeq" id="WP_237444916.1">
    <property type="nucleotide sequence ID" value="NZ_CAKLPX010000002.1"/>
</dbReference>
<feature type="compositionally biased region" description="Low complexity" evidence="6">
    <location>
        <begin position="1"/>
        <end position="13"/>
    </location>
</feature>
<comment type="similarity">
    <text evidence="1 3 5">Belongs to the GrpE family.</text>
</comment>
<organism evidence="7 8">
    <name type="scientific">Sinobacterium norvegicum</name>
    <dbReference type="NCBI Taxonomy" id="1641715"/>
    <lineage>
        <taxon>Bacteria</taxon>
        <taxon>Pseudomonadati</taxon>
        <taxon>Pseudomonadota</taxon>
        <taxon>Gammaproteobacteria</taxon>
        <taxon>Cellvibrionales</taxon>
        <taxon>Spongiibacteraceae</taxon>
        <taxon>Sinobacterium</taxon>
    </lineage>
</organism>
<evidence type="ECO:0000256" key="1">
    <source>
        <dbReference type="ARBA" id="ARBA00009054"/>
    </source>
</evidence>
<dbReference type="CDD" id="cd00446">
    <property type="entry name" value="GrpE"/>
    <property type="match status" value="1"/>
</dbReference>
<evidence type="ECO:0000256" key="5">
    <source>
        <dbReference type="RuleBase" id="RU004478"/>
    </source>
</evidence>
<keyword evidence="2 3" id="KW-0143">Chaperone</keyword>
<dbReference type="PRINTS" id="PR00773">
    <property type="entry name" value="GRPEPROTEIN"/>
</dbReference>
<dbReference type="Proteomes" id="UP000838100">
    <property type="component" value="Unassembled WGS sequence"/>
</dbReference>
<evidence type="ECO:0000313" key="7">
    <source>
        <dbReference type="EMBL" id="CAH0992225.1"/>
    </source>
</evidence>
<name>A0ABM9AHJ8_9GAMM</name>
<comment type="subcellular location">
    <subcellularLocation>
        <location evidence="3">Cytoplasm</location>
    </subcellularLocation>
</comment>
<sequence>MSELNQEQQAAEAAAEEQVEQQLDEQSEAVEGTFEQAAEQDGNDLQAQLDAANEEIASLKDSSLRVQAEAQNVRRRAEGEVDKARKFALEKFSIELLSVMDNLERAIEAAGDEANAPAMEGVELTRKNLADVFARFKITAVSPEGEPFDPQQHQAMSMIENPDCEPNTVMHVVQKGYALNERLIRPAMVMVSK</sequence>
<dbReference type="PANTHER" id="PTHR21237:SF23">
    <property type="entry name" value="GRPE PROTEIN HOMOLOG, MITOCHONDRIAL"/>
    <property type="match status" value="1"/>
</dbReference>
<dbReference type="EMBL" id="CAKLPX010000002">
    <property type="protein sequence ID" value="CAH0992225.1"/>
    <property type="molecule type" value="Genomic_DNA"/>
</dbReference>
<dbReference type="SUPFAM" id="SSF51064">
    <property type="entry name" value="Head domain of nucleotide exchange factor GrpE"/>
    <property type="match status" value="1"/>
</dbReference>
<dbReference type="Gene3D" id="2.30.22.10">
    <property type="entry name" value="Head domain of nucleotide exchange factor GrpE"/>
    <property type="match status" value="1"/>
</dbReference>
<evidence type="ECO:0000256" key="6">
    <source>
        <dbReference type="SAM" id="MobiDB-lite"/>
    </source>
</evidence>
<feature type="compositionally biased region" description="Acidic residues" evidence="6">
    <location>
        <begin position="14"/>
        <end position="28"/>
    </location>
</feature>
<keyword evidence="8" id="KW-1185">Reference proteome</keyword>
<keyword evidence="3 4" id="KW-0346">Stress response</keyword>
<reference evidence="7" key="1">
    <citation type="submission" date="2021-12" db="EMBL/GenBank/DDBJ databases">
        <authorList>
            <person name="Rodrigo-Torres L."/>
            <person name="Arahal R. D."/>
            <person name="Lucena T."/>
        </authorList>
    </citation>
    <scope>NUCLEOTIDE SEQUENCE</scope>
    <source>
        <strain evidence="7">CECT 8267</strain>
    </source>
</reference>
<dbReference type="PROSITE" id="PS01071">
    <property type="entry name" value="GRPE"/>
    <property type="match status" value="1"/>
</dbReference>
<comment type="function">
    <text evidence="3 4">Participates actively in the response to hyperosmotic and heat shock by preventing the aggregation of stress-denatured proteins, in association with DnaK and GrpE. It is the nucleotide exchange factor for DnaK and may function as a thermosensor. Unfolded proteins bind initially to DnaJ; upon interaction with the DnaJ-bound protein, DnaK hydrolyzes its bound ATP, resulting in the formation of a stable complex. GrpE releases ADP from DnaK; ATP binding to DnaK triggers the release of the substrate protein, thus completing the reaction cycle. Several rounds of ATP-dependent interactions between DnaJ, DnaK and GrpE are required for fully efficient folding.</text>
</comment>
<dbReference type="InterPro" id="IPR009012">
    <property type="entry name" value="GrpE_head"/>
</dbReference>
<dbReference type="SUPFAM" id="SSF58014">
    <property type="entry name" value="Coiled-coil domain of nucleotide exchange factor GrpE"/>
    <property type="match status" value="1"/>
</dbReference>
<dbReference type="Pfam" id="PF01025">
    <property type="entry name" value="GrpE"/>
    <property type="match status" value="1"/>
</dbReference>
<dbReference type="HAMAP" id="MF_01151">
    <property type="entry name" value="GrpE"/>
    <property type="match status" value="1"/>
</dbReference>
<evidence type="ECO:0000256" key="2">
    <source>
        <dbReference type="ARBA" id="ARBA00023186"/>
    </source>
</evidence>
<accession>A0ABM9AHJ8</accession>
<protein>
    <recommendedName>
        <fullName evidence="3 4">Protein GrpE</fullName>
    </recommendedName>
    <alternativeName>
        <fullName evidence="3">HSP-70 cofactor</fullName>
    </alternativeName>
</protein>
<evidence type="ECO:0000256" key="4">
    <source>
        <dbReference type="RuleBase" id="RU000639"/>
    </source>
</evidence>
<dbReference type="NCBIfam" id="NF010748">
    <property type="entry name" value="PRK14150.1"/>
    <property type="match status" value="1"/>
</dbReference>
<dbReference type="InterPro" id="IPR013805">
    <property type="entry name" value="GrpE_CC"/>
</dbReference>
<gene>
    <name evidence="3 7" type="primary">grpE</name>
    <name evidence="7" type="ORF">SIN8267_02342</name>
</gene>
<dbReference type="PANTHER" id="PTHR21237">
    <property type="entry name" value="GRPE PROTEIN"/>
    <property type="match status" value="1"/>
</dbReference>
<evidence type="ECO:0000256" key="3">
    <source>
        <dbReference type="HAMAP-Rule" id="MF_01151"/>
    </source>
</evidence>
<proteinExistence type="inferred from homology"/>
<dbReference type="InterPro" id="IPR000740">
    <property type="entry name" value="GrpE"/>
</dbReference>